<dbReference type="OrthoDB" id="6512861at2759"/>
<dbReference type="AlphaFoldDB" id="A0A9N9S5H3"/>
<protein>
    <submittedName>
        <fullName evidence="2">Uncharacterized protein</fullName>
    </submittedName>
</protein>
<dbReference type="EMBL" id="OU895879">
    <property type="protein sequence ID" value="CAG9808592.1"/>
    <property type="molecule type" value="Genomic_DNA"/>
</dbReference>
<dbReference type="PANTHER" id="PTHR20997:SF2">
    <property type="entry name" value="EG:BACR42I17.2 PROTEIN-RELATED"/>
    <property type="match status" value="1"/>
</dbReference>
<evidence type="ECO:0000256" key="1">
    <source>
        <dbReference type="SAM" id="SignalP"/>
    </source>
</evidence>
<proteinExistence type="predicted"/>
<dbReference type="Proteomes" id="UP001153620">
    <property type="component" value="Chromosome 3"/>
</dbReference>
<keyword evidence="1" id="KW-0732">Signal</keyword>
<name>A0A9N9S5H3_9DIPT</name>
<accession>A0A9N9S5H3</accession>
<sequence length="261" mass="29076">MLEKVHLLLILSISGALANTPIVPDINEIRDSIKPYLPEGISLPEMNSTQIEEGLQKLTDALKQKCLEASGSDTAYDDASAAASTFSECIQNLLDFSNIEEEIEKAKPTGDLDIVFGKYCIKKIPSLDCLETFANATSPCLNAEEKAFKNVFIKMAKRILDFVCHNNGNQIALFIAESGPECFRSKANNLVTCFNKTFDKYNLMSFETPPTFKISQENCGDIKKFENCVVSELEKCRESTSANLAEAMFRYVKKETVCKNF</sequence>
<gene>
    <name evidence="2" type="ORF">CHIRRI_LOCUS11430</name>
</gene>
<feature type="chain" id="PRO_5040316006" evidence="1">
    <location>
        <begin position="19"/>
        <end position="261"/>
    </location>
</feature>
<dbReference type="Pfam" id="PF07165">
    <property type="entry name" value="DUF1397"/>
    <property type="match status" value="1"/>
</dbReference>
<keyword evidence="3" id="KW-1185">Reference proteome</keyword>
<reference evidence="2" key="1">
    <citation type="submission" date="2022-01" db="EMBL/GenBank/DDBJ databases">
        <authorList>
            <person name="King R."/>
        </authorList>
    </citation>
    <scope>NUCLEOTIDE SEQUENCE</scope>
</reference>
<dbReference type="InterPro" id="IPR009832">
    <property type="entry name" value="DUF1397"/>
</dbReference>
<reference evidence="2" key="2">
    <citation type="submission" date="2022-10" db="EMBL/GenBank/DDBJ databases">
        <authorList>
            <consortium name="ENA_rothamsted_submissions"/>
            <consortium name="culmorum"/>
            <person name="King R."/>
        </authorList>
    </citation>
    <scope>NUCLEOTIDE SEQUENCE</scope>
</reference>
<feature type="signal peptide" evidence="1">
    <location>
        <begin position="1"/>
        <end position="18"/>
    </location>
</feature>
<evidence type="ECO:0000313" key="2">
    <source>
        <dbReference type="EMBL" id="CAG9808592.1"/>
    </source>
</evidence>
<dbReference type="PANTHER" id="PTHR20997">
    <property type="entry name" value="EG:BACR42I17.2 PROTEIN-RELATED"/>
    <property type="match status" value="1"/>
</dbReference>
<evidence type="ECO:0000313" key="3">
    <source>
        <dbReference type="Proteomes" id="UP001153620"/>
    </source>
</evidence>
<organism evidence="2 3">
    <name type="scientific">Chironomus riparius</name>
    <dbReference type="NCBI Taxonomy" id="315576"/>
    <lineage>
        <taxon>Eukaryota</taxon>
        <taxon>Metazoa</taxon>
        <taxon>Ecdysozoa</taxon>
        <taxon>Arthropoda</taxon>
        <taxon>Hexapoda</taxon>
        <taxon>Insecta</taxon>
        <taxon>Pterygota</taxon>
        <taxon>Neoptera</taxon>
        <taxon>Endopterygota</taxon>
        <taxon>Diptera</taxon>
        <taxon>Nematocera</taxon>
        <taxon>Chironomoidea</taxon>
        <taxon>Chironomidae</taxon>
        <taxon>Chironominae</taxon>
        <taxon>Chironomus</taxon>
    </lineage>
</organism>